<accession>A0A7L0ENH4</accession>
<dbReference type="InterPro" id="IPR008979">
    <property type="entry name" value="Galactose-bd-like_sf"/>
</dbReference>
<feature type="compositionally biased region" description="Basic and acidic residues" evidence="1">
    <location>
        <begin position="285"/>
        <end position="306"/>
    </location>
</feature>
<evidence type="ECO:0000313" key="3">
    <source>
        <dbReference type="EMBL" id="NXJ84790.1"/>
    </source>
</evidence>
<organism evidence="3 4">
    <name type="scientific">Trogon melanurus</name>
    <name type="common">Black-tailed trogon</name>
    <dbReference type="NCBI Taxonomy" id="56311"/>
    <lineage>
        <taxon>Eukaryota</taxon>
        <taxon>Metazoa</taxon>
        <taxon>Chordata</taxon>
        <taxon>Craniata</taxon>
        <taxon>Vertebrata</taxon>
        <taxon>Euteleostomi</taxon>
        <taxon>Archelosauria</taxon>
        <taxon>Archosauria</taxon>
        <taxon>Dinosauria</taxon>
        <taxon>Saurischia</taxon>
        <taxon>Theropoda</taxon>
        <taxon>Coelurosauria</taxon>
        <taxon>Aves</taxon>
        <taxon>Neognathae</taxon>
        <taxon>Neoaves</taxon>
        <taxon>Telluraves</taxon>
        <taxon>Coraciimorphae</taxon>
        <taxon>Trogoniformes</taxon>
        <taxon>Trogonidae</taxon>
        <taxon>Trogon</taxon>
    </lineage>
</organism>
<dbReference type="SUPFAM" id="SSF49785">
    <property type="entry name" value="Galactose-binding domain-like"/>
    <property type="match status" value="1"/>
</dbReference>
<dbReference type="PANTHER" id="PTHR11370">
    <property type="entry name" value="DNA-REPAIR PROTEIN XRCC1"/>
    <property type="match status" value="1"/>
</dbReference>
<dbReference type="InterPro" id="IPR002706">
    <property type="entry name" value="Xrcc1_N"/>
</dbReference>
<proteinExistence type="predicted"/>
<evidence type="ECO:0000313" key="4">
    <source>
        <dbReference type="Proteomes" id="UP000550660"/>
    </source>
</evidence>
<dbReference type="GO" id="GO:0006284">
    <property type="term" value="P:base-excision repair"/>
    <property type="evidence" value="ECO:0007669"/>
    <property type="project" value="TreeGrafter"/>
</dbReference>
<dbReference type="GO" id="GO:0005634">
    <property type="term" value="C:nucleus"/>
    <property type="evidence" value="ECO:0007669"/>
    <property type="project" value="InterPro"/>
</dbReference>
<dbReference type="GO" id="GO:0000012">
    <property type="term" value="P:single strand break repair"/>
    <property type="evidence" value="ECO:0007669"/>
    <property type="project" value="InterPro"/>
</dbReference>
<feature type="region of interest" description="Disordered" evidence="1">
    <location>
        <begin position="182"/>
        <end position="306"/>
    </location>
</feature>
<dbReference type="PANTHER" id="PTHR11370:SF4">
    <property type="entry name" value="DNA-REPAIR PROTEIN XRCC1 N-TERMINAL DOMAIN-CONTAINING PROTEIN"/>
    <property type="match status" value="1"/>
</dbReference>
<feature type="compositionally biased region" description="Basic residues" evidence="1">
    <location>
        <begin position="273"/>
        <end position="284"/>
    </location>
</feature>
<comment type="caution">
    <text evidence="3">The sequence shown here is derived from an EMBL/GenBank/DDBJ whole genome shotgun (WGS) entry which is preliminary data.</text>
</comment>
<keyword evidence="4" id="KW-1185">Reference proteome</keyword>
<dbReference type="GO" id="GO:0003684">
    <property type="term" value="F:damaged DNA binding"/>
    <property type="evidence" value="ECO:0007669"/>
    <property type="project" value="InterPro"/>
</dbReference>
<evidence type="ECO:0000259" key="2">
    <source>
        <dbReference type="Pfam" id="PF01834"/>
    </source>
</evidence>
<reference evidence="3 4" key="1">
    <citation type="submission" date="2019-09" db="EMBL/GenBank/DDBJ databases">
        <title>Bird 10,000 Genomes (B10K) Project - Family phase.</title>
        <authorList>
            <person name="Zhang G."/>
        </authorList>
    </citation>
    <scope>NUCLEOTIDE SEQUENCE [LARGE SCALE GENOMIC DNA]</scope>
    <source>
        <strain evidence="3">B10K-DU-007-40</strain>
        <tissue evidence="3">Mixed tissue sample</tissue>
    </source>
</reference>
<dbReference type="Proteomes" id="UP000550660">
    <property type="component" value="Unassembled WGS sequence"/>
</dbReference>
<evidence type="ECO:0000256" key="1">
    <source>
        <dbReference type="SAM" id="MobiDB-lite"/>
    </source>
</evidence>
<dbReference type="Gene3D" id="2.60.120.260">
    <property type="entry name" value="Galactose-binding domain-like"/>
    <property type="match status" value="1"/>
</dbReference>
<feature type="non-terminal residue" evidence="3">
    <location>
        <position position="1"/>
    </location>
</feature>
<sequence>MAPVKISYVVSFSSQDPKYPVENLLCEDGLRPWLSCPRDRSRQLRVELQLERASPIGYVDVGNCGCAFLQIEVGRSSWPLDRPYLTLVPSVALMTPADSKLDQNRCGVRMFKEADFLTVGQKWDRLRITCSQPFSRHSQFGLSFIRVRTPLEPEHPRLSVAEDLFVSRTSREEEWLKSRLQQLEPRASSPARLSRPARMVLSATRSRALRPRAPRGDPELPDEELGGPAVPGSTEDVPAAPVRACRQPDSRQRARSPAGRSLPATSGQPRSGGRARARSHRERQSRRGDIRGDSRRDSAKDSTDGERGVCPICSGLFSLDLLPAHASRCGEEDPDATAWPSSPLSEASPDAWVSCPICELPFSAAEVELHASTCGEQ</sequence>
<dbReference type="Pfam" id="PF01834">
    <property type="entry name" value="XRCC1_N"/>
    <property type="match status" value="1"/>
</dbReference>
<feature type="domain" description="DNA-repair protein Xrcc1 N-terminal" evidence="2">
    <location>
        <begin position="1"/>
        <end position="147"/>
    </location>
</feature>
<dbReference type="OrthoDB" id="25840at2759"/>
<feature type="non-terminal residue" evidence="3">
    <location>
        <position position="377"/>
    </location>
</feature>
<name>A0A7L0ENH4_TROML</name>
<protein>
    <submittedName>
        <fullName evidence="3">TRPC2 protein</fullName>
    </submittedName>
</protein>
<dbReference type="FunFam" id="2.60.120.260:FF:000025">
    <property type="entry name" value="DNA repair protein XRCC1 isoform X1"/>
    <property type="match status" value="1"/>
</dbReference>
<gene>
    <name evidence="3" type="primary">Trpc2</name>
    <name evidence="3" type="ORF">TROMEL_R01043</name>
</gene>
<dbReference type="AlphaFoldDB" id="A0A7L0ENH4"/>
<dbReference type="EMBL" id="VXAG01001847">
    <property type="protein sequence ID" value="NXJ84790.1"/>
    <property type="molecule type" value="Genomic_DNA"/>
</dbReference>